<dbReference type="Pfam" id="PF00211">
    <property type="entry name" value="Guanylate_cyc"/>
    <property type="match status" value="1"/>
</dbReference>
<evidence type="ECO:0000256" key="13">
    <source>
        <dbReference type="ARBA" id="ARBA00023239"/>
    </source>
</evidence>
<dbReference type="PANTHER" id="PTHR11920">
    <property type="entry name" value="GUANYLYL CYCLASE"/>
    <property type="match status" value="1"/>
</dbReference>
<dbReference type="PROSITE" id="PS00452">
    <property type="entry name" value="GUANYLATE_CYCLASE_1"/>
    <property type="match status" value="1"/>
</dbReference>
<evidence type="ECO:0000256" key="10">
    <source>
        <dbReference type="ARBA" id="ARBA00022989"/>
    </source>
</evidence>
<evidence type="ECO:0000256" key="14">
    <source>
        <dbReference type="ARBA" id="ARBA00032597"/>
    </source>
</evidence>
<evidence type="ECO:0000256" key="12">
    <source>
        <dbReference type="ARBA" id="ARBA00023136"/>
    </source>
</evidence>
<feature type="domain" description="Guanylate cyclase" evidence="19">
    <location>
        <begin position="287"/>
        <end position="414"/>
    </location>
</feature>
<reference evidence="20" key="1">
    <citation type="submission" date="2020-10" db="EMBL/GenBank/DDBJ databases">
        <authorList>
            <person name="Castelo-Branco R."/>
            <person name="Eusebio N."/>
            <person name="Adriana R."/>
            <person name="Vieira A."/>
            <person name="Brugerolle De Fraissinette N."/>
            <person name="Rezende De Castro R."/>
            <person name="Schneider M.P."/>
            <person name="Vasconcelos V."/>
            <person name="Leao P.N."/>
        </authorList>
    </citation>
    <scope>NUCLEOTIDE SEQUENCE</scope>
    <source>
        <strain evidence="20">LEGE 11480</strain>
    </source>
</reference>
<evidence type="ECO:0000256" key="18">
    <source>
        <dbReference type="SAM" id="Phobius"/>
    </source>
</evidence>
<dbReference type="EC" id="4.6.1.1" evidence="3"/>
<evidence type="ECO:0000256" key="1">
    <source>
        <dbReference type="ARBA" id="ARBA00001593"/>
    </source>
</evidence>
<dbReference type="SUPFAM" id="SSF55073">
    <property type="entry name" value="Nucleotide cyclase"/>
    <property type="match status" value="1"/>
</dbReference>
<dbReference type="GO" id="GO:0035556">
    <property type="term" value="P:intracellular signal transduction"/>
    <property type="evidence" value="ECO:0007669"/>
    <property type="project" value="InterPro"/>
</dbReference>
<keyword evidence="8" id="KW-0067">ATP-binding</keyword>
<keyword evidence="5 18" id="KW-0812">Transmembrane</keyword>
<feature type="transmembrane region" description="Helical" evidence="18">
    <location>
        <begin position="210"/>
        <end position="228"/>
    </location>
</feature>
<dbReference type="AlphaFoldDB" id="A0A928VNM6"/>
<dbReference type="CDD" id="cd07302">
    <property type="entry name" value="CHD"/>
    <property type="match status" value="1"/>
</dbReference>
<keyword evidence="21" id="KW-1185">Reference proteome</keyword>
<comment type="similarity">
    <text evidence="17">Belongs to the adenylyl cyclase class-4/guanylyl cyclase family.</text>
</comment>
<evidence type="ECO:0000256" key="16">
    <source>
        <dbReference type="ARBA" id="ARBA00064436"/>
    </source>
</evidence>
<evidence type="ECO:0000256" key="9">
    <source>
        <dbReference type="ARBA" id="ARBA00022842"/>
    </source>
</evidence>
<evidence type="ECO:0000256" key="8">
    <source>
        <dbReference type="ARBA" id="ARBA00022840"/>
    </source>
</evidence>
<evidence type="ECO:0000256" key="3">
    <source>
        <dbReference type="ARBA" id="ARBA00012201"/>
    </source>
</evidence>
<comment type="caution">
    <text evidence="20">The sequence shown here is derived from an EMBL/GenBank/DDBJ whole genome shotgun (WGS) entry which is preliminary data.</text>
</comment>
<keyword evidence="7" id="KW-0547">Nucleotide-binding</keyword>
<dbReference type="PROSITE" id="PS50125">
    <property type="entry name" value="GUANYLATE_CYCLASE_2"/>
    <property type="match status" value="1"/>
</dbReference>
<dbReference type="GO" id="GO:0005886">
    <property type="term" value="C:plasma membrane"/>
    <property type="evidence" value="ECO:0007669"/>
    <property type="project" value="UniProtKB-ARBA"/>
</dbReference>
<dbReference type="InterPro" id="IPR001054">
    <property type="entry name" value="A/G_cyclase"/>
</dbReference>
<accession>A0A928VNM6</accession>
<evidence type="ECO:0000256" key="7">
    <source>
        <dbReference type="ARBA" id="ARBA00022741"/>
    </source>
</evidence>
<organism evidence="20 21">
    <name type="scientific">Romeriopsis navalis LEGE 11480</name>
    <dbReference type="NCBI Taxonomy" id="2777977"/>
    <lineage>
        <taxon>Bacteria</taxon>
        <taxon>Bacillati</taxon>
        <taxon>Cyanobacteriota</taxon>
        <taxon>Cyanophyceae</taxon>
        <taxon>Leptolyngbyales</taxon>
        <taxon>Leptolyngbyaceae</taxon>
        <taxon>Romeriopsis</taxon>
        <taxon>Romeriopsis navalis</taxon>
    </lineage>
</organism>
<keyword evidence="9" id="KW-0460">Magnesium</keyword>
<dbReference type="SMART" id="SM00044">
    <property type="entry name" value="CYCc"/>
    <property type="match status" value="1"/>
</dbReference>
<dbReference type="InterPro" id="IPR029787">
    <property type="entry name" value="Nucleotide_cyclase"/>
</dbReference>
<evidence type="ECO:0000313" key="21">
    <source>
        <dbReference type="Proteomes" id="UP000625316"/>
    </source>
</evidence>
<evidence type="ECO:0000256" key="2">
    <source>
        <dbReference type="ARBA" id="ARBA00004370"/>
    </source>
</evidence>
<comment type="subunit">
    <text evidence="16">Homodimer. Can also exist as monomer.</text>
</comment>
<dbReference type="RefSeq" id="WP_264325755.1">
    <property type="nucleotide sequence ID" value="NZ_JADEXQ010000048.1"/>
</dbReference>
<evidence type="ECO:0000256" key="4">
    <source>
        <dbReference type="ARBA" id="ARBA00021420"/>
    </source>
</evidence>
<dbReference type="PANTHER" id="PTHR11920:SF335">
    <property type="entry name" value="GUANYLATE CYCLASE"/>
    <property type="match status" value="1"/>
</dbReference>
<evidence type="ECO:0000256" key="5">
    <source>
        <dbReference type="ARBA" id="ARBA00022692"/>
    </source>
</evidence>
<keyword evidence="10 18" id="KW-1133">Transmembrane helix</keyword>
<evidence type="ECO:0000256" key="6">
    <source>
        <dbReference type="ARBA" id="ARBA00022723"/>
    </source>
</evidence>
<evidence type="ECO:0000256" key="17">
    <source>
        <dbReference type="RuleBase" id="RU000405"/>
    </source>
</evidence>
<comment type="catalytic activity">
    <reaction evidence="1">
        <text>ATP = 3',5'-cyclic AMP + diphosphate</text>
        <dbReference type="Rhea" id="RHEA:15389"/>
        <dbReference type="ChEBI" id="CHEBI:30616"/>
        <dbReference type="ChEBI" id="CHEBI:33019"/>
        <dbReference type="ChEBI" id="CHEBI:58165"/>
        <dbReference type="EC" id="4.6.1.1"/>
    </reaction>
</comment>
<gene>
    <name evidence="20" type="ORF">IQ266_14415</name>
</gene>
<dbReference type="GO" id="GO:0004016">
    <property type="term" value="F:adenylate cyclase activity"/>
    <property type="evidence" value="ECO:0007669"/>
    <property type="project" value="UniProtKB-EC"/>
</dbReference>
<dbReference type="FunFam" id="3.30.70.1230:FF:000033">
    <property type="entry name" value="Adenylate cyclase"/>
    <property type="match status" value="1"/>
</dbReference>
<dbReference type="InterPro" id="IPR050401">
    <property type="entry name" value="Cyclic_nucleotide_synthase"/>
</dbReference>
<protein>
    <recommendedName>
        <fullName evidence="4">Adenylate cyclase</fullName>
        <ecNumber evidence="3">4.6.1.1</ecNumber>
    </recommendedName>
    <alternativeName>
        <fullName evidence="14">ATP pyrophosphate-lyase</fullName>
    </alternativeName>
    <alternativeName>
        <fullName evidence="15">Adenylyl cyclase</fullName>
    </alternativeName>
</protein>
<dbReference type="EMBL" id="JADEXQ010000048">
    <property type="protein sequence ID" value="MBE9030927.1"/>
    <property type="molecule type" value="Genomic_DNA"/>
</dbReference>
<keyword evidence="12 18" id="KW-0472">Membrane</keyword>
<keyword evidence="13 17" id="KW-0456">Lyase</keyword>
<keyword evidence="11" id="KW-0115">cAMP biosynthesis</keyword>
<evidence type="ECO:0000259" key="19">
    <source>
        <dbReference type="PROSITE" id="PS50125"/>
    </source>
</evidence>
<name>A0A928VNM6_9CYAN</name>
<sequence>MSAKATSAKRASRRFTKLYIASLTAIALLSIVGQVFVQKQIARQATDVAVLTAAQKRQTLCETLLKTTLAVRLSRPTNREQALLMLEDSLQRWRGTRTELREGLSRTLSAQEMQEVDAQFARLTPLSEEIITTAKQTAELARERQAAEGDQSLRQQFRQRLRQNPDSTNRLQIPRLLKAGAEFNQIVDEILQWYGNKAQAGVAQLRMLEFGLLALTIGTLILEGVLIFRPAIRKLEETLHALEMSLQQLTHEQAKSEKLLLNILPEPIANRLKRKPEAIADGFTEATVLFADIVGFTELSSRLAPKDLVRCLNEIFSRFDAIAERNGLEKIKTIGDAYMVVGGLPNPNPNHAVSIAKMAIEMQAELQEINRLMDENFNIRIGINTGPVVAGVIGIKKFIYDLWGDSVNIASRMESHGEPGEIHISESTYQQIQQEFVCDLRGTIPIKGKGEMTTYWLRSHKAQMRPLASSVM</sequence>
<comment type="subcellular location">
    <subcellularLocation>
        <location evidence="2">Membrane</location>
    </subcellularLocation>
</comment>
<evidence type="ECO:0000256" key="11">
    <source>
        <dbReference type="ARBA" id="ARBA00022998"/>
    </source>
</evidence>
<keyword evidence="6" id="KW-0479">Metal-binding</keyword>
<dbReference type="GO" id="GO:0005524">
    <property type="term" value="F:ATP binding"/>
    <property type="evidence" value="ECO:0007669"/>
    <property type="project" value="UniProtKB-KW"/>
</dbReference>
<evidence type="ECO:0000256" key="15">
    <source>
        <dbReference type="ARBA" id="ARBA00032637"/>
    </source>
</evidence>
<dbReference type="Gene3D" id="6.10.250.780">
    <property type="match status" value="1"/>
</dbReference>
<dbReference type="GO" id="GO:0046872">
    <property type="term" value="F:metal ion binding"/>
    <property type="evidence" value="ECO:0007669"/>
    <property type="project" value="UniProtKB-KW"/>
</dbReference>
<dbReference type="GO" id="GO:0006171">
    <property type="term" value="P:cAMP biosynthetic process"/>
    <property type="evidence" value="ECO:0007669"/>
    <property type="project" value="UniProtKB-KW"/>
</dbReference>
<evidence type="ECO:0000313" key="20">
    <source>
        <dbReference type="EMBL" id="MBE9030927.1"/>
    </source>
</evidence>
<dbReference type="Gene3D" id="3.30.70.1230">
    <property type="entry name" value="Nucleotide cyclase"/>
    <property type="match status" value="1"/>
</dbReference>
<proteinExistence type="inferred from homology"/>
<dbReference type="InterPro" id="IPR018297">
    <property type="entry name" value="A/G_cyclase_CS"/>
</dbReference>
<dbReference type="Proteomes" id="UP000625316">
    <property type="component" value="Unassembled WGS sequence"/>
</dbReference>